<dbReference type="PROSITE" id="PS50109">
    <property type="entry name" value="HIS_KIN"/>
    <property type="match status" value="1"/>
</dbReference>
<evidence type="ECO:0000259" key="9">
    <source>
        <dbReference type="PROSITE" id="PS50109"/>
    </source>
</evidence>
<dbReference type="STRING" id="454136.NIES2119_08660"/>
<evidence type="ECO:0000256" key="8">
    <source>
        <dbReference type="SAM" id="Coils"/>
    </source>
</evidence>
<protein>
    <recommendedName>
        <fullName evidence="2">histidine kinase</fullName>
        <ecNumber evidence="2">2.7.13.3</ecNumber>
    </recommendedName>
</protein>
<dbReference type="EC" id="2.7.13.3" evidence="2"/>
<evidence type="ECO:0000259" key="10">
    <source>
        <dbReference type="PROSITE" id="PS50110"/>
    </source>
</evidence>
<dbReference type="RefSeq" id="WP_073593067.1">
    <property type="nucleotide sequence ID" value="NZ_MRCE01000007.1"/>
</dbReference>
<dbReference type="FunFam" id="3.30.565.10:FF:000006">
    <property type="entry name" value="Sensor histidine kinase WalK"/>
    <property type="match status" value="1"/>
</dbReference>
<evidence type="ECO:0000313" key="12">
    <source>
        <dbReference type="Proteomes" id="UP000185860"/>
    </source>
</evidence>
<dbReference type="PROSITE" id="PS50110">
    <property type="entry name" value="RESPONSE_REGULATORY"/>
    <property type="match status" value="1"/>
</dbReference>
<dbReference type="CDD" id="cd00075">
    <property type="entry name" value="HATPase"/>
    <property type="match status" value="1"/>
</dbReference>
<keyword evidence="8" id="KW-0175">Coiled coil</keyword>
<dbReference type="SUPFAM" id="SSF52172">
    <property type="entry name" value="CheY-like"/>
    <property type="match status" value="1"/>
</dbReference>
<dbReference type="GO" id="GO:0000155">
    <property type="term" value="F:phosphorelay sensor kinase activity"/>
    <property type="evidence" value="ECO:0007669"/>
    <property type="project" value="InterPro"/>
</dbReference>
<dbReference type="SUPFAM" id="SSF55874">
    <property type="entry name" value="ATPase domain of HSP90 chaperone/DNA topoisomerase II/histidine kinase"/>
    <property type="match status" value="1"/>
</dbReference>
<dbReference type="Pfam" id="PF02518">
    <property type="entry name" value="HATPase_c"/>
    <property type="match status" value="1"/>
</dbReference>
<dbReference type="InterPro" id="IPR001789">
    <property type="entry name" value="Sig_transdc_resp-reg_receiver"/>
</dbReference>
<evidence type="ECO:0000256" key="3">
    <source>
        <dbReference type="ARBA" id="ARBA00022553"/>
    </source>
</evidence>
<dbReference type="AlphaFoldDB" id="A0A1U7IMV2"/>
<accession>A0A1U7IMV2</accession>
<dbReference type="PRINTS" id="PR00344">
    <property type="entry name" value="BCTRLSENSOR"/>
</dbReference>
<keyword evidence="3 7" id="KW-0597">Phosphoprotein</keyword>
<name>A0A1U7IMV2_9CYAN</name>
<proteinExistence type="predicted"/>
<keyword evidence="6" id="KW-0902">Two-component regulatory system</keyword>
<dbReference type="Gene3D" id="3.30.565.10">
    <property type="entry name" value="Histidine kinase-like ATPase, C-terminal domain"/>
    <property type="match status" value="1"/>
</dbReference>
<dbReference type="Proteomes" id="UP000185860">
    <property type="component" value="Unassembled WGS sequence"/>
</dbReference>
<feature type="domain" description="Histidine kinase" evidence="9">
    <location>
        <begin position="176"/>
        <end position="392"/>
    </location>
</feature>
<evidence type="ECO:0000256" key="1">
    <source>
        <dbReference type="ARBA" id="ARBA00000085"/>
    </source>
</evidence>
<dbReference type="SMART" id="SM00448">
    <property type="entry name" value="REC"/>
    <property type="match status" value="1"/>
</dbReference>
<dbReference type="InterPro" id="IPR036890">
    <property type="entry name" value="HATPase_C_sf"/>
</dbReference>
<dbReference type="InterPro" id="IPR036097">
    <property type="entry name" value="HisK_dim/P_sf"/>
</dbReference>
<dbReference type="InterPro" id="IPR003594">
    <property type="entry name" value="HATPase_dom"/>
</dbReference>
<dbReference type="InterPro" id="IPR005467">
    <property type="entry name" value="His_kinase_dom"/>
</dbReference>
<dbReference type="SMART" id="SM00388">
    <property type="entry name" value="HisKA"/>
    <property type="match status" value="1"/>
</dbReference>
<dbReference type="OrthoDB" id="9778628at2"/>
<evidence type="ECO:0000256" key="6">
    <source>
        <dbReference type="ARBA" id="ARBA00023012"/>
    </source>
</evidence>
<dbReference type="Pfam" id="PF00512">
    <property type="entry name" value="HisKA"/>
    <property type="match status" value="1"/>
</dbReference>
<evidence type="ECO:0000256" key="7">
    <source>
        <dbReference type="PROSITE-ProRule" id="PRU00169"/>
    </source>
</evidence>
<dbReference type="InterPro" id="IPR004358">
    <property type="entry name" value="Sig_transdc_His_kin-like_C"/>
</dbReference>
<evidence type="ECO:0000256" key="5">
    <source>
        <dbReference type="ARBA" id="ARBA00022777"/>
    </source>
</evidence>
<dbReference type="PANTHER" id="PTHR43547:SF2">
    <property type="entry name" value="HYBRID SIGNAL TRANSDUCTION HISTIDINE KINASE C"/>
    <property type="match status" value="1"/>
</dbReference>
<dbReference type="SMART" id="SM00387">
    <property type="entry name" value="HATPase_c"/>
    <property type="match status" value="1"/>
</dbReference>
<dbReference type="InterPro" id="IPR003661">
    <property type="entry name" value="HisK_dim/P_dom"/>
</dbReference>
<evidence type="ECO:0000256" key="4">
    <source>
        <dbReference type="ARBA" id="ARBA00022679"/>
    </source>
</evidence>
<dbReference type="Gene3D" id="1.10.287.130">
    <property type="match status" value="1"/>
</dbReference>
<keyword evidence="5" id="KW-0418">Kinase</keyword>
<comment type="catalytic activity">
    <reaction evidence="1">
        <text>ATP + protein L-histidine = ADP + protein N-phospho-L-histidine.</text>
        <dbReference type="EC" id="2.7.13.3"/>
    </reaction>
</comment>
<keyword evidence="4" id="KW-0808">Transferase</keyword>
<gene>
    <name evidence="11" type="ORF">NIES2119_08660</name>
</gene>
<dbReference type="CDD" id="cd19920">
    <property type="entry name" value="REC_PA4781-like"/>
    <property type="match status" value="1"/>
</dbReference>
<evidence type="ECO:0000256" key="2">
    <source>
        <dbReference type="ARBA" id="ARBA00012438"/>
    </source>
</evidence>
<dbReference type="Pfam" id="PF00072">
    <property type="entry name" value="Response_reg"/>
    <property type="match status" value="1"/>
</dbReference>
<comment type="caution">
    <text evidence="11">The sequence shown here is derived from an EMBL/GenBank/DDBJ whole genome shotgun (WGS) entry which is preliminary data.</text>
</comment>
<dbReference type="EMBL" id="MRCE01000007">
    <property type="protein sequence ID" value="OKH38657.1"/>
    <property type="molecule type" value="Genomic_DNA"/>
</dbReference>
<dbReference type="InterPro" id="IPR011006">
    <property type="entry name" value="CheY-like_superfamily"/>
</dbReference>
<feature type="coiled-coil region" evidence="8">
    <location>
        <begin position="121"/>
        <end position="172"/>
    </location>
</feature>
<dbReference type="SUPFAM" id="SSF47384">
    <property type="entry name" value="Homodimeric domain of signal transducing histidine kinase"/>
    <property type="match status" value="1"/>
</dbReference>
<dbReference type="Gene3D" id="3.40.50.2300">
    <property type="match status" value="1"/>
</dbReference>
<sequence>MSTSQTFVADLLLVDDTPDNLRLLSLMLTENGYKTRKVINGERALQAVEVVTPDLILLDINMPDINGYEVCRRLKKSDKTRDIPVIFISALDDVFDKVKAFQAGGVDYITKPFQLEEVLARVNTHLNIRKLQKQLQQQNSQLQEEIHQRLSAEEANAQLKALETQLRQQLNVFLHAVSHDLRNPVIGTKMVLHNLTNQVGEIIQVPRKVLERMQESNERQLGLINSLIETHAAEVWGLKLNCQPLNLKSLVESALIDLQPMLDKEEVVLRDRISPDLPLVMADSLQLVRLYQNLIGNALKHNPPGFCLTLDARVENGFLRCTVADNGVGISKEQCDKIFDLYFQGKQKRQSVGLGLGLYLCYHIIQAHGGTIGVESELGAGTSFWFTLPVDRQMLNFEEIS</sequence>
<reference evidence="11 12" key="1">
    <citation type="submission" date="2016-11" db="EMBL/GenBank/DDBJ databases">
        <title>Draft Genome Sequences of Nine Cyanobacterial Strains from Diverse Habitats.</title>
        <authorList>
            <person name="Zhu T."/>
            <person name="Hou S."/>
            <person name="Lu X."/>
            <person name="Hess W.R."/>
        </authorList>
    </citation>
    <scope>NUCLEOTIDE SEQUENCE [LARGE SCALE GENOMIC DNA]</scope>
    <source>
        <strain evidence="11 12">IAM M-71</strain>
    </source>
</reference>
<evidence type="ECO:0000313" key="11">
    <source>
        <dbReference type="EMBL" id="OKH38657.1"/>
    </source>
</evidence>
<dbReference type="CDD" id="cd00082">
    <property type="entry name" value="HisKA"/>
    <property type="match status" value="1"/>
</dbReference>
<dbReference type="PANTHER" id="PTHR43547">
    <property type="entry name" value="TWO-COMPONENT HISTIDINE KINASE"/>
    <property type="match status" value="1"/>
</dbReference>
<organism evidence="11 12">
    <name type="scientific">[Phormidium ambiguum] IAM M-71</name>
    <dbReference type="NCBI Taxonomy" id="454136"/>
    <lineage>
        <taxon>Bacteria</taxon>
        <taxon>Bacillati</taxon>
        <taxon>Cyanobacteriota</taxon>
        <taxon>Cyanophyceae</taxon>
        <taxon>Oscillatoriophycideae</taxon>
        <taxon>Aerosakkonematales</taxon>
        <taxon>Aerosakkonemataceae</taxon>
        <taxon>Floridanema</taxon>
    </lineage>
</organism>
<feature type="modified residue" description="4-aspartylphosphate" evidence="7">
    <location>
        <position position="59"/>
    </location>
</feature>
<feature type="domain" description="Response regulatory" evidence="10">
    <location>
        <begin position="10"/>
        <end position="126"/>
    </location>
</feature>